<reference evidence="4 5" key="1">
    <citation type="submission" date="2020-11" db="EMBL/GenBank/DDBJ databases">
        <authorList>
            <person name="Peeters C."/>
        </authorList>
    </citation>
    <scope>NUCLEOTIDE SEQUENCE [LARGE SCALE GENOMIC DNA]</scope>
    <source>
        <strain evidence="4 5">LMG 8286</strain>
    </source>
</reference>
<evidence type="ECO:0000259" key="3">
    <source>
        <dbReference type="Pfam" id="PF00586"/>
    </source>
</evidence>
<dbReference type="NCBIfam" id="NF004354">
    <property type="entry name" value="PRK05731.2-3"/>
    <property type="match status" value="1"/>
</dbReference>
<feature type="binding site" evidence="2">
    <location>
        <position position="31"/>
    </location>
    <ligand>
        <name>Mg(2+)</name>
        <dbReference type="ChEBI" id="CHEBI:18420"/>
        <label>2</label>
    </ligand>
</feature>
<keyword evidence="2" id="KW-0460">Magnesium</keyword>
<dbReference type="InterPro" id="IPR036921">
    <property type="entry name" value="PurM-like_N_sf"/>
</dbReference>
<dbReference type="Pfam" id="PF00586">
    <property type="entry name" value="AIRS"/>
    <property type="match status" value="1"/>
</dbReference>
<keyword evidence="5" id="KW-1185">Reference proteome</keyword>
<feature type="binding site" evidence="2">
    <location>
        <position position="19"/>
    </location>
    <ligand>
        <name>Mg(2+)</name>
        <dbReference type="ChEBI" id="CHEBI:18420"/>
        <label>3</label>
    </ligand>
</feature>
<sequence>MDKEQFVINDFKNPFLGDDAAVVKDQVFSKDLFFEGTHFKREWMSLDEIGYKAMVVNFSDTIAMNAKPKFVLLGLGLPSSIKSSEILELNGGIKRACDEFGAKIIGGDTIKSDKIFISVSVIGELCSKPLLRSAVKNGDLIAYTGKLGSSLKTLNALLRTPKNGFRAGRKSRFFTPILRDKFLYKSAKFLNSAMDISDGLEQDLPKLCKSAKISYKFLKKPLKYELRSGEEYEVLFSFAPKNLAVIRKMAAKCRTKVKIIAKAVKGRCRNNVRKHHF</sequence>
<feature type="binding site" evidence="2">
    <location>
        <position position="198"/>
    </location>
    <ligand>
        <name>Mg(2+)</name>
        <dbReference type="ChEBI" id="CHEBI:18420"/>
        <label>5</label>
    </ligand>
</feature>
<dbReference type="InterPro" id="IPR036676">
    <property type="entry name" value="PurM-like_C_sf"/>
</dbReference>
<comment type="pathway">
    <text evidence="2">Cofactor biosynthesis; thiamine diphosphate biosynthesis; thiamine diphosphate from thiamine phosphate: step 1/1.</text>
</comment>
<feature type="binding site" evidence="2">
    <location>
        <position position="197"/>
    </location>
    <ligand>
        <name>ATP</name>
        <dbReference type="ChEBI" id="CHEBI:30616"/>
    </ligand>
</feature>
<dbReference type="InterPro" id="IPR006283">
    <property type="entry name" value="ThiL-like"/>
</dbReference>
<feature type="binding site" evidence="2">
    <location>
        <position position="108"/>
    </location>
    <ligand>
        <name>Mg(2+)</name>
        <dbReference type="ChEBI" id="CHEBI:18420"/>
        <label>1</label>
    </ligand>
</feature>
<feature type="binding site" evidence="2">
    <location>
        <position position="60"/>
    </location>
    <ligand>
        <name>Mg(2+)</name>
        <dbReference type="ChEBI" id="CHEBI:18420"/>
        <label>2</label>
    </ligand>
</feature>
<gene>
    <name evidence="2 4" type="primary">thiL</name>
    <name evidence="4" type="ORF">LMG8286_00806</name>
</gene>
<feature type="binding site" evidence="2">
    <location>
        <position position="195"/>
    </location>
    <ligand>
        <name>Mg(2+)</name>
        <dbReference type="ChEBI" id="CHEBI:18420"/>
        <label>3</label>
    </ligand>
</feature>
<keyword evidence="2 4" id="KW-0808">Transferase</keyword>
<dbReference type="PIRSF" id="PIRSF005303">
    <property type="entry name" value="Thiam_monoph_kin"/>
    <property type="match status" value="1"/>
</dbReference>
<feature type="domain" description="PurM-like N-terminal" evidence="3">
    <location>
        <begin position="17"/>
        <end position="124"/>
    </location>
</feature>
<feature type="binding site" evidence="2">
    <location>
        <position position="60"/>
    </location>
    <ligand>
        <name>Mg(2+)</name>
        <dbReference type="ChEBI" id="CHEBI:18420"/>
        <label>3</label>
    </ligand>
</feature>
<comment type="caution">
    <text evidence="4">The sequence shown here is derived from an EMBL/GenBank/DDBJ whole genome shotgun (WGS) entry which is preliminary data.</text>
</comment>
<dbReference type="SUPFAM" id="SSF55326">
    <property type="entry name" value="PurM N-terminal domain-like"/>
    <property type="match status" value="1"/>
</dbReference>
<dbReference type="SUPFAM" id="SSF56042">
    <property type="entry name" value="PurM C-terminal domain-like"/>
    <property type="match status" value="1"/>
</dbReference>
<organism evidence="4 5">
    <name type="scientific">Campylobacter suis</name>
    <dbReference type="NCBI Taxonomy" id="2790657"/>
    <lineage>
        <taxon>Bacteria</taxon>
        <taxon>Pseudomonadati</taxon>
        <taxon>Campylobacterota</taxon>
        <taxon>Epsilonproteobacteria</taxon>
        <taxon>Campylobacterales</taxon>
        <taxon>Campylobacteraceae</taxon>
        <taxon>Campylobacter</taxon>
    </lineage>
</organism>
<dbReference type="GO" id="GO:0009030">
    <property type="term" value="F:thiamine-phosphate kinase activity"/>
    <property type="evidence" value="ECO:0007669"/>
    <property type="project" value="UniProtKB-EC"/>
</dbReference>
<feature type="binding site" evidence="2">
    <location>
        <position position="29"/>
    </location>
    <ligand>
        <name>Mg(2+)</name>
        <dbReference type="ChEBI" id="CHEBI:18420"/>
        <label>4</label>
    </ligand>
</feature>
<dbReference type="PANTHER" id="PTHR30270:SF0">
    <property type="entry name" value="THIAMINE-MONOPHOSPHATE KINASE"/>
    <property type="match status" value="1"/>
</dbReference>
<dbReference type="RefSeq" id="WP_230056566.1">
    <property type="nucleotide sequence ID" value="NZ_CAJHOE010000001.1"/>
</dbReference>
<evidence type="ECO:0000256" key="1">
    <source>
        <dbReference type="ARBA" id="ARBA00022977"/>
    </source>
</evidence>
<feature type="binding site" evidence="2">
    <location>
        <position position="60"/>
    </location>
    <ligand>
        <name>Mg(2+)</name>
        <dbReference type="ChEBI" id="CHEBI:18420"/>
        <label>4</label>
    </ligand>
</feature>
<dbReference type="Gene3D" id="3.30.1330.10">
    <property type="entry name" value="PurM-like, N-terminal domain"/>
    <property type="match status" value="1"/>
</dbReference>
<dbReference type="EC" id="2.7.4.16" evidence="2"/>
<keyword evidence="1 2" id="KW-0784">Thiamine biosynthesis</keyword>
<feature type="binding site" evidence="2">
    <location>
        <position position="38"/>
    </location>
    <ligand>
        <name>substrate</name>
    </ligand>
</feature>
<evidence type="ECO:0000313" key="5">
    <source>
        <dbReference type="Proteomes" id="UP000789359"/>
    </source>
</evidence>
<name>A0ABN7K504_9BACT</name>
<dbReference type="PANTHER" id="PTHR30270">
    <property type="entry name" value="THIAMINE-MONOPHOSPHATE KINASE"/>
    <property type="match status" value="1"/>
</dbReference>
<keyword evidence="2" id="KW-0067">ATP-binding</keyword>
<keyword evidence="2" id="KW-0479">Metal-binding</keyword>
<keyword evidence="2 4" id="KW-0418">Kinase</keyword>
<feature type="binding site" evidence="2">
    <location>
        <position position="132"/>
    </location>
    <ligand>
        <name>ATP</name>
        <dbReference type="ChEBI" id="CHEBI:30616"/>
    </ligand>
</feature>
<comment type="function">
    <text evidence="2">Catalyzes the ATP-dependent phosphorylation of thiamine-monophosphate (TMP) to form thiamine-pyrophosphate (TPP), the active form of vitamin B1.</text>
</comment>
<evidence type="ECO:0000256" key="2">
    <source>
        <dbReference type="HAMAP-Rule" id="MF_02128"/>
    </source>
</evidence>
<comment type="miscellaneous">
    <text evidence="2">Reaction mechanism of ThiL seems to utilize a direct, inline transfer of the gamma-phosphate of ATP to TMP rather than a phosphorylated enzyme intermediate.</text>
</comment>
<feature type="binding site" evidence="2">
    <location>
        <position position="31"/>
    </location>
    <ligand>
        <name>Mg(2+)</name>
        <dbReference type="ChEBI" id="CHEBI:18420"/>
        <label>1</label>
    </ligand>
</feature>
<dbReference type="CDD" id="cd02194">
    <property type="entry name" value="ThiL"/>
    <property type="match status" value="1"/>
</dbReference>
<dbReference type="Proteomes" id="UP000789359">
    <property type="component" value="Unassembled WGS sequence"/>
</dbReference>
<feature type="binding site" evidence="2">
    <location>
        <begin position="107"/>
        <end position="108"/>
    </location>
    <ligand>
        <name>ATP</name>
        <dbReference type="ChEBI" id="CHEBI:30616"/>
    </ligand>
</feature>
<evidence type="ECO:0000313" key="4">
    <source>
        <dbReference type="EMBL" id="CAD7287175.1"/>
    </source>
</evidence>
<dbReference type="Gene3D" id="3.90.650.10">
    <property type="entry name" value="PurM-like C-terminal domain"/>
    <property type="match status" value="1"/>
</dbReference>
<accession>A0ABN7K504</accession>
<comment type="similarity">
    <text evidence="2">Belongs to the thiamine-monophosphate kinase family.</text>
</comment>
<dbReference type="EMBL" id="CAJHOE010000001">
    <property type="protein sequence ID" value="CAD7287175.1"/>
    <property type="molecule type" value="Genomic_DNA"/>
</dbReference>
<protein>
    <recommendedName>
        <fullName evidence="2">Thiamine-monophosphate kinase</fullName>
        <shortName evidence="2">TMP kinase</shortName>
        <shortName evidence="2">Thiamine-phosphate kinase</shortName>
        <ecNumber evidence="2">2.7.4.16</ecNumber>
    </recommendedName>
</protein>
<comment type="caution">
    <text evidence="2">Lacks conserved residue(s) required for the propagation of feature annotation.</text>
</comment>
<proteinExistence type="inferred from homology"/>
<dbReference type="HAMAP" id="MF_02128">
    <property type="entry name" value="TMP_kinase"/>
    <property type="match status" value="1"/>
</dbReference>
<feature type="binding site" evidence="2">
    <location>
        <position position="19"/>
    </location>
    <ligand>
        <name>Mg(2+)</name>
        <dbReference type="ChEBI" id="CHEBI:18420"/>
        <label>4</label>
    </ligand>
</feature>
<feature type="binding site" evidence="2">
    <location>
        <position position="230"/>
    </location>
    <ligand>
        <name>substrate</name>
    </ligand>
</feature>
<dbReference type="InterPro" id="IPR016188">
    <property type="entry name" value="PurM-like_N"/>
</dbReference>
<comment type="catalytic activity">
    <reaction evidence="2">
        <text>thiamine phosphate + ATP = thiamine diphosphate + ADP</text>
        <dbReference type="Rhea" id="RHEA:15913"/>
        <dbReference type="ChEBI" id="CHEBI:30616"/>
        <dbReference type="ChEBI" id="CHEBI:37575"/>
        <dbReference type="ChEBI" id="CHEBI:58937"/>
        <dbReference type="ChEBI" id="CHEBI:456216"/>
        <dbReference type="EC" id="2.7.4.16"/>
    </reaction>
</comment>
<keyword evidence="2" id="KW-0547">Nucleotide-binding</keyword>